<dbReference type="InterPro" id="IPR008965">
    <property type="entry name" value="CBM2/CBM3_carb-bd_dom_sf"/>
</dbReference>
<evidence type="ECO:0000256" key="2">
    <source>
        <dbReference type="SAM" id="Phobius"/>
    </source>
</evidence>
<feature type="compositionally biased region" description="Basic and acidic residues" evidence="1">
    <location>
        <begin position="12"/>
        <end position="29"/>
    </location>
</feature>
<dbReference type="Gene3D" id="2.60.40.290">
    <property type="match status" value="1"/>
</dbReference>
<dbReference type="InterPro" id="IPR001919">
    <property type="entry name" value="CBD2"/>
</dbReference>
<feature type="compositionally biased region" description="Polar residues" evidence="1">
    <location>
        <begin position="85"/>
        <end position="95"/>
    </location>
</feature>
<proteinExistence type="predicted"/>
<dbReference type="EMBL" id="QTTT01000001">
    <property type="protein sequence ID" value="REE96735.1"/>
    <property type="molecule type" value="Genomic_DNA"/>
</dbReference>
<feature type="compositionally biased region" description="Basic and acidic residues" evidence="1">
    <location>
        <begin position="154"/>
        <end position="175"/>
    </location>
</feature>
<dbReference type="GO" id="GO:0030247">
    <property type="term" value="F:polysaccharide binding"/>
    <property type="evidence" value="ECO:0007669"/>
    <property type="project" value="InterPro"/>
</dbReference>
<protein>
    <submittedName>
        <fullName evidence="4">Cellulose binding domain-containing protein</fullName>
    </submittedName>
</protein>
<dbReference type="Pfam" id="PF00553">
    <property type="entry name" value="CBM_2"/>
    <property type="match status" value="1"/>
</dbReference>
<gene>
    <name evidence="4" type="ORF">DFJ69_2182</name>
</gene>
<keyword evidence="5" id="KW-1185">Reference proteome</keyword>
<feature type="compositionally biased region" description="Low complexity" evidence="1">
    <location>
        <begin position="127"/>
        <end position="136"/>
    </location>
</feature>
<dbReference type="SUPFAM" id="SSF49384">
    <property type="entry name" value="Carbohydrate-binding domain"/>
    <property type="match status" value="1"/>
</dbReference>
<dbReference type="Proteomes" id="UP000256661">
    <property type="component" value="Unassembled WGS sequence"/>
</dbReference>
<organism evidence="4 5">
    <name type="scientific">Thermomonospora umbrina</name>
    <dbReference type="NCBI Taxonomy" id="111806"/>
    <lineage>
        <taxon>Bacteria</taxon>
        <taxon>Bacillati</taxon>
        <taxon>Actinomycetota</taxon>
        <taxon>Actinomycetes</taxon>
        <taxon>Streptosporangiales</taxon>
        <taxon>Thermomonosporaceae</taxon>
        <taxon>Thermomonospora</taxon>
    </lineage>
</organism>
<feature type="compositionally biased region" description="Basic residues" evidence="1">
    <location>
        <begin position="30"/>
        <end position="45"/>
    </location>
</feature>
<sequence>MNGRPTGPFPTPEDRPSNGVRRVDVEARRTTPRTGRHRSPARTRRSPSATRLRALTAAVFVLVLMATPLTLRALFGPGDGPVLSSCRTDASSCTPPETAPQYPASRPASPITGDSAAPTDPTPPAGPSASASPSATREPGVPSAGPRPGPAGPDGRDGRDGRDGPDGDDRERDAPRALVTRYATQDVWGFTFTGSISVTNPTGVPQEAGRLTFGYHPHVDITSAWGAAAGRRGGRVYADLGIIAPGATVTVSFQAMGGAGPPRHCTLGRRPCF</sequence>
<evidence type="ECO:0000313" key="4">
    <source>
        <dbReference type="EMBL" id="REE96735.1"/>
    </source>
</evidence>
<feature type="transmembrane region" description="Helical" evidence="2">
    <location>
        <begin position="52"/>
        <end position="75"/>
    </location>
</feature>
<evidence type="ECO:0000259" key="3">
    <source>
        <dbReference type="SMART" id="SM00637"/>
    </source>
</evidence>
<feature type="region of interest" description="Disordered" evidence="1">
    <location>
        <begin position="1"/>
        <end position="49"/>
    </location>
</feature>
<keyword evidence="2" id="KW-0812">Transmembrane</keyword>
<feature type="domain" description="CBM2" evidence="3">
    <location>
        <begin position="178"/>
        <end position="272"/>
    </location>
</feature>
<dbReference type="GO" id="GO:0004553">
    <property type="term" value="F:hydrolase activity, hydrolyzing O-glycosyl compounds"/>
    <property type="evidence" value="ECO:0007669"/>
    <property type="project" value="InterPro"/>
</dbReference>
<dbReference type="InterPro" id="IPR012291">
    <property type="entry name" value="CBM2_carb-bd_dom_sf"/>
</dbReference>
<comment type="caution">
    <text evidence="4">The sequence shown here is derived from an EMBL/GenBank/DDBJ whole genome shotgun (WGS) entry which is preliminary data.</text>
</comment>
<dbReference type="GO" id="GO:0005975">
    <property type="term" value="P:carbohydrate metabolic process"/>
    <property type="evidence" value="ECO:0007669"/>
    <property type="project" value="InterPro"/>
</dbReference>
<feature type="region of interest" description="Disordered" evidence="1">
    <location>
        <begin position="85"/>
        <end position="175"/>
    </location>
</feature>
<dbReference type="OrthoDB" id="9806701at2"/>
<keyword evidence="2" id="KW-0472">Membrane</keyword>
<reference evidence="4 5" key="1">
    <citation type="submission" date="2018-08" db="EMBL/GenBank/DDBJ databases">
        <title>Sequencing the genomes of 1000 actinobacteria strains.</title>
        <authorList>
            <person name="Klenk H.-P."/>
        </authorList>
    </citation>
    <scope>NUCLEOTIDE SEQUENCE [LARGE SCALE GENOMIC DNA]</scope>
    <source>
        <strain evidence="4 5">DSM 43927</strain>
    </source>
</reference>
<accession>A0A3D9SUQ4</accession>
<dbReference type="RefSeq" id="WP_116022337.1">
    <property type="nucleotide sequence ID" value="NZ_QTTT01000001.1"/>
</dbReference>
<dbReference type="SMART" id="SM00637">
    <property type="entry name" value="CBD_II"/>
    <property type="match status" value="1"/>
</dbReference>
<name>A0A3D9SUQ4_9ACTN</name>
<evidence type="ECO:0000256" key="1">
    <source>
        <dbReference type="SAM" id="MobiDB-lite"/>
    </source>
</evidence>
<evidence type="ECO:0000313" key="5">
    <source>
        <dbReference type="Proteomes" id="UP000256661"/>
    </source>
</evidence>
<keyword evidence="2" id="KW-1133">Transmembrane helix</keyword>
<dbReference type="AlphaFoldDB" id="A0A3D9SUQ4"/>